<evidence type="ECO:0000313" key="2">
    <source>
        <dbReference type="Proteomes" id="UP000030755"/>
    </source>
</evidence>
<evidence type="ECO:0000313" key="1">
    <source>
        <dbReference type="EMBL" id="EPZ33228.1"/>
    </source>
</evidence>
<keyword evidence="2" id="KW-1185">Reference proteome</keyword>
<reference evidence="1 2" key="1">
    <citation type="journal article" date="2013" name="Curr. Biol.">
        <title>Shared signatures of parasitism and phylogenomics unite Cryptomycota and microsporidia.</title>
        <authorList>
            <person name="James T.Y."/>
            <person name="Pelin A."/>
            <person name="Bonen L."/>
            <person name="Ahrendt S."/>
            <person name="Sain D."/>
            <person name="Corradi N."/>
            <person name="Stajich J.E."/>
        </authorList>
    </citation>
    <scope>NUCLEOTIDE SEQUENCE [LARGE SCALE GENOMIC DNA]</scope>
    <source>
        <strain evidence="1 2">CSF55</strain>
    </source>
</reference>
<proteinExistence type="predicted"/>
<accession>A0A075ASJ2</accession>
<dbReference type="AlphaFoldDB" id="A0A075ASJ2"/>
<name>A0A075ASJ2_ROZAC</name>
<organism evidence="1 2">
    <name type="scientific">Rozella allomycis (strain CSF55)</name>
    <dbReference type="NCBI Taxonomy" id="988480"/>
    <lineage>
        <taxon>Eukaryota</taxon>
        <taxon>Fungi</taxon>
        <taxon>Fungi incertae sedis</taxon>
        <taxon>Cryptomycota</taxon>
        <taxon>Cryptomycota incertae sedis</taxon>
        <taxon>Rozella</taxon>
    </lineage>
</organism>
<gene>
    <name evidence="1" type="ORF">O9G_001197</name>
</gene>
<sequence>MFECYGVPSGRMASFMGRTILLALQSVFTVDMDGAVGSLKCSDEERRRLALECSVCDRVVKDDLKTHGTGRTLGEAPLEFSFGKPNKHTVNEIIKDEADKSEEGQAPRLEIKRNTTKARPLQFTDYILVAIVSFILYKIWH</sequence>
<dbReference type="Proteomes" id="UP000030755">
    <property type="component" value="Unassembled WGS sequence"/>
</dbReference>
<dbReference type="EMBL" id="KE561071">
    <property type="protein sequence ID" value="EPZ33228.1"/>
    <property type="molecule type" value="Genomic_DNA"/>
</dbReference>
<protein>
    <submittedName>
        <fullName evidence="1">Uncharacterized protein</fullName>
    </submittedName>
</protein>
<dbReference type="HOGENOM" id="CLU_1826401_0_0_1"/>